<name>A0ABR8IJX6_9NOSO</name>
<dbReference type="SUPFAM" id="SSF57938">
    <property type="entry name" value="DnaJ/Hsp40 cysteine-rich domain"/>
    <property type="match status" value="1"/>
</dbReference>
<evidence type="ECO:0000313" key="1">
    <source>
        <dbReference type="EMBL" id="MBD2651252.1"/>
    </source>
</evidence>
<sequence>MIKMKHRGISIQTYQDDITEFWYATAKHPKEKGASLKSHADYPTQEAAQKYMCGVLDAILDQCSACAGEGKVYRWLGDQSPQKCNWCNGTGNIKNVQQMTF</sequence>
<evidence type="ECO:0008006" key="3">
    <source>
        <dbReference type="Google" id="ProtNLM"/>
    </source>
</evidence>
<dbReference type="Gene3D" id="6.20.20.10">
    <property type="match status" value="1"/>
</dbReference>
<dbReference type="RefSeq" id="WP_190901062.1">
    <property type="nucleotide sequence ID" value="NZ_JACJTD010000094.1"/>
</dbReference>
<accession>A0ABR8IJX6</accession>
<proteinExistence type="predicted"/>
<evidence type="ECO:0000313" key="2">
    <source>
        <dbReference type="Proteomes" id="UP000643580"/>
    </source>
</evidence>
<gene>
    <name evidence="1" type="ORF">H6G92_34775</name>
</gene>
<dbReference type="Proteomes" id="UP000643580">
    <property type="component" value="Unassembled WGS sequence"/>
</dbReference>
<keyword evidence="2" id="KW-1185">Reference proteome</keyword>
<protein>
    <recommendedName>
        <fullName evidence="3">Chaperone</fullName>
    </recommendedName>
</protein>
<reference evidence="1 2" key="1">
    <citation type="journal article" date="2020" name="ISME J.">
        <title>Comparative genomics reveals insights into cyanobacterial evolution and habitat adaptation.</title>
        <authorList>
            <person name="Chen M.Y."/>
            <person name="Teng W.K."/>
            <person name="Zhao L."/>
            <person name="Hu C.X."/>
            <person name="Zhou Y.K."/>
            <person name="Han B.P."/>
            <person name="Song L.R."/>
            <person name="Shu W.S."/>
        </authorList>
    </citation>
    <scope>NUCLEOTIDE SEQUENCE [LARGE SCALE GENOMIC DNA]</scope>
    <source>
        <strain evidence="1 2">FACHB-393</strain>
    </source>
</reference>
<organism evidence="1 2">
    <name type="scientific">Nostoc foliaceum FACHB-393</name>
    <dbReference type="NCBI Taxonomy" id="2692915"/>
    <lineage>
        <taxon>Bacteria</taxon>
        <taxon>Bacillati</taxon>
        <taxon>Cyanobacteriota</taxon>
        <taxon>Cyanophyceae</taxon>
        <taxon>Nostocales</taxon>
        <taxon>Nostocaceae</taxon>
        <taxon>Nostoc</taxon>
        <taxon>Nostoc foliaceum</taxon>
    </lineage>
</organism>
<dbReference type="InterPro" id="IPR036410">
    <property type="entry name" value="HSP_DnaJ_Cys-rich_dom_sf"/>
</dbReference>
<comment type="caution">
    <text evidence="1">The sequence shown here is derived from an EMBL/GenBank/DDBJ whole genome shotgun (WGS) entry which is preliminary data.</text>
</comment>
<dbReference type="EMBL" id="JACJTD010000094">
    <property type="protein sequence ID" value="MBD2651252.1"/>
    <property type="molecule type" value="Genomic_DNA"/>
</dbReference>